<evidence type="ECO:0000256" key="4">
    <source>
        <dbReference type="ARBA" id="ARBA00038211"/>
    </source>
</evidence>
<keyword evidence="7" id="KW-1185">Reference proteome</keyword>
<dbReference type="GO" id="GO:0004305">
    <property type="term" value="F:ethanolamine kinase activity"/>
    <property type="evidence" value="ECO:0007669"/>
    <property type="project" value="UniProtKB-EC"/>
</dbReference>
<dbReference type="GO" id="GO:0006646">
    <property type="term" value="P:phosphatidylethanolamine biosynthetic process"/>
    <property type="evidence" value="ECO:0007669"/>
    <property type="project" value="TreeGrafter"/>
</dbReference>
<protein>
    <recommendedName>
        <fullName evidence="5">ethanolamine kinase</fullName>
        <ecNumber evidence="5">2.7.1.82</ecNumber>
    </recommendedName>
</protein>
<comment type="similarity">
    <text evidence="4">Belongs to the choline/ethanolamine kinase family.</text>
</comment>
<keyword evidence="2" id="KW-1208">Phospholipid metabolism</keyword>
<reference evidence="6" key="1">
    <citation type="journal article" date="2023" name="Science">
        <title>Genome structures resolve the early diversification of teleost fishes.</title>
        <authorList>
            <person name="Parey E."/>
            <person name="Louis A."/>
            <person name="Montfort J."/>
            <person name="Bouchez O."/>
            <person name="Roques C."/>
            <person name="Iampietro C."/>
            <person name="Lluch J."/>
            <person name="Castinel A."/>
            <person name="Donnadieu C."/>
            <person name="Desvignes T."/>
            <person name="Floi Bucao C."/>
            <person name="Jouanno E."/>
            <person name="Wen M."/>
            <person name="Mejri S."/>
            <person name="Dirks R."/>
            <person name="Jansen H."/>
            <person name="Henkel C."/>
            <person name="Chen W.J."/>
            <person name="Zahm M."/>
            <person name="Cabau C."/>
            <person name="Klopp C."/>
            <person name="Thompson A.W."/>
            <person name="Robinson-Rechavi M."/>
            <person name="Braasch I."/>
            <person name="Lecointre G."/>
            <person name="Bobe J."/>
            <person name="Postlethwait J.H."/>
            <person name="Berthelot C."/>
            <person name="Roest Crollius H."/>
            <person name="Guiguen Y."/>
        </authorList>
    </citation>
    <scope>NUCLEOTIDE SEQUENCE</scope>
    <source>
        <strain evidence="6">NC1722</strain>
    </source>
</reference>
<evidence type="ECO:0000313" key="6">
    <source>
        <dbReference type="EMBL" id="KAJ8396693.1"/>
    </source>
</evidence>
<evidence type="ECO:0000256" key="2">
    <source>
        <dbReference type="ARBA" id="ARBA00023264"/>
    </source>
</evidence>
<sequence>MEARDETMPMHLDLVVNEKEPRRGVLALLEMLRPNWNPADIKLKARAGPRNAGGLIPSSELLSSVQLEDRTASISRLPAQDVSFFTEGITNQLMGCYVDSVLGDTVLVRLYGEKTELFVDREKEMETFRVLHGHGCGPELYCSFRNGICYEFVRGAVLDDSLLRQPAIYRLIATEMARIHSIPPKNGSQVKPVLWEKVSDFLHLIQTSQGDPAAQNGDVVGGYVCSLLITIQALVRNASPHIFWAFPIRRGQEEMRAWHVTSLLENSGDQLDEINPPL</sequence>
<dbReference type="Pfam" id="PF01633">
    <property type="entry name" value="Choline_kinase"/>
    <property type="match status" value="1"/>
</dbReference>
<evidence type="ECO:0000256" key="1">
    <source>
        <dbReference type="ARBA" id="ARBA00023209"/>
    </source>
</evidence>
<organism evidence="6 7">
    <name type="scientific">Aldrovandia affinis</name>
    <dbReference type="NCBI Taxonomy" id="143900"/>
    <lineage>
        <taxon>Eukaryota</taxon>
        <taxon>Metazoa</taxon>
        <taxon>Chordata</taxon>
        <taxon>Craniata</taxon>
        <taxon>Vertebrata</taxon>
        <taxon>Euteleostomi</taxon>
        <taxon>Actinopterygii</taxon>
        <taxon>Neopterygii</taxon>
        <taxon>Teleostei</taxon>
        <taxon>Notacanthiformes</taxon>
        <taxon>Halosauridae</taxon>
        <taxon>Aldrovandia</taxon>
    </lineage>
</organism>
<accession>A0AAD7S6G8</accession>
<dbReference type="Gene3D" id="3.90.1200.10">
    <property type="match status" value="1"/>
</dbReference>
<keyword evidence="1" id="KW-0443">Lipid metabolism</keyword>
<comment type="caution">
    <text evidence="6">The sequence shown here is derived from an EMBL/GenBank/DDBJ whole genome shotgun (WGS) entry which is preliminary data.</text>
</comment>
<comment type="pathway">
    <text evidence="3">Phospholipid metabolism; phosphatidylethanolamine biosynthesis; phosphatidylethanolamine from ethanolamine: step 1/3.</text>
</comment>
<dbReference type="GO" id="GO:0005737">
    <property type="term" value="C:cytoplasm"/>
    <property type="evidence" value="ECO:0007669"/>
    <property type="project" value="TreeGrafter"/>
</dbReference>
<dbReference type="AlphaFoldDB" id="A0AAD7S6G8"/>
<dbReference type="PANTHER" id="PTHR22603:SF68">
    <property type="entry name" value="ETHANOLAMINE KINASE 1"/>
    <property type="match status" value="1"/>
</dbReference>
<evidence type="ECO:0000256" key="3">
    <source>
        <dbReference type="ARBA" id="ARBA00037883"/>
    </source>
</evidence>
<dbReference type="InterPro" id="IPR011009">
    <property type="entry name" value="Kinase-like_dom_sf"/>
</dbReference>
<dbReference type="EMBL" id="JAINUG010000104">
    <property type="protein sequence ID" value="KAJ8396693.1"/>
    <property type="molecule type" value="Genomic_DNA"/>
</dbReference>
<proteinExistence type="inferred from homology"/>
<name>A0AAD7S6G8_9TELE</name>
<dbReference type="PANTHER" id="PTHR22603">
    <property type="entry name" value="CHOLINE/ETHANOALAMINE KINASE"/>
    <property type="match status" value="1"/>
</dbReference>
<dbReference type="Proteomes" id="UP001221898">
    <property type="component" value="Unassembled WGS sequence"/>
</dbReference>
<evidence type="ECO:0000256" key="5">
    <source>
        <dbReference type="ARBA" id="ARBA00038874"/>
    </source>
</evidence>
<gene>
    <name evidence="6" type="ORF">AAFF_G00015310</name>
</gene>
<keyword evidence="1" id="KW-0444">Lipid biosynthesis</keyword>
<evidence type="ECO:0000313" key="7">
    <source>
        <dbReference type="Proteomes" id="UP001221898"/>
    </source>
</evidence>
<dbReference type="EC" id="2.7.1.82" evidence="5"/>
<keyword evidence="1" id="KW-0594">Phospholipid biosynthesis</keyword>
<dbReference type="SUPFAM" id="SSF56112">
    <property type="entry name" value="Protein kinase-like (PK-like)"/>
    <property type="match status" value="1"/>
</dbReference>